<gene>
    <name evidence="2" type="ORF">L207DRAFT_569310</name>
</gene>
<evidence type="ECO:0000313" key="3">
    <source>
        <dbReference type="Proteomes" id="UP000235786"/>
    </source>
</evidence>
<reference evidence="2 3" key="1">
    <citation type="submission" date="2016-04" db="EMBL/GenBank/DDBJ databases">
        <title>A degradative enzymes factory behind the ericoid mycorrhizal symbiosis.</title>
        <authorList>
            <consortium name="DOE Joint Genome Institute"/>
            <person name="Martino E."/>
            <person name="Morin E."/>
            <person name="Grelet G."/>
            <person name="Kuo A."/>
            <person name="Kohler A."/>
            <person name="Daghino S."/>
            <person name="Barry K."/>
            <person name="Choi C."/>
            <person name="Cichocki N."/>
            <person name="Clum A."/>
            <person name="Copeland A."/>
            <person name="Hainaut M."/>
            <person name="Haridas S."/>
            <person name="Labutti K."/>
            <person name="Lindquist E."/>
            <person name="Lipzen A."/>
            <person name="Khouja H.-R."/>
            <person name="Murat C."/>
            <person name="Ohm R."/>
            <person name="Olson A."/>
            <person name="Spatafora J."/>
            <person name="Veneault-Fourrey C."/>
            <person name="Henrissat B."/>
            <person name="Grigoriev I."/>
            <person name="Martin F."/>
            <person name="Perotto S."/>
        </authorList>
    </citation>
    <scope>NUCLEOTIDE SEQUENCE [LARGE SCALE GENOMIC DNA]</scope>
    <source>
        <strain evidence="2 3">F</strain>
    </source>
</reference>
<dbReference type="PANTHER" id="PTHR36167">
    <property type="entry name" value="C2H2 FINGER DOMAIN TRANSCRIPTION FACTOR (EUROFUNG)-RELATED"/>
    <property type="match status" value="1"/>
</dbReference>
<feature type="region of interest" description="Disordered" evidence="1">
    <location>
        <begin position="333"/>
        <end position="369"/>
    </location>
</feature>
<organism evidence="2 3">
    <name type="scientific">Hyaloscypha variabilis (strain UAMH 11265 / GT02V1 / F)</name>
    <name type="common">Meliniomyces variabilis</name>
    <dbReference type="NCBI Taxonomy" id="1149755"/>
    <lineage>
        <taxon>Eukaryota</taxon>
        <taxon>Fungi</taxon>
        <taxon>Dikarya</taxon>
        <taxon>Ascomycota</taxon>
        <taxon>Pezizomycotina</taxon>
        <taxon>Leotiomycetes</taxon>
        <taxon>Helotiales</taxon>
        <taxon>Hyaloscyphaceae</taxon>
        <taxon>Hyaloscypha</taxon>
        <taxon>Hyaloscypha variabilis</taxon>
    </lineage>
</organism>
<dbReference type="GO" id="GO:0006355">
    <property type="term" value="P:regulation of DNA-templated transcription"/>
    <property type="evidence" value="ECO:0007669"/>
    <property type="project" value="InterPro"/>
</dbReference>
<evidence type="ECO:0000313" key="2">
    <source>
        <dbReference type="EMBL" id="PMD35902.1"/>
    </source>
</evidence>
<dbReference type="EMBL" id="KZ613951">
    <property type="protein sequence ID" value="PMD35902.1"/>
    <property type="molecule type" value="Genomic_DNA"/>
</dbReference>
<dbReference type="InterPro" id="IPR039327">
    <property type="entry name" value="CON7-like"/>
</dbReference>
<feature type="region of interest" description="Disordered" evidence="1">
    <location>
        <begin position="281"/>
        <end position="300"/>
    </location>
</feature>
<feature type="region of interest" description="Disordered" evidence="1">
    <location>
        <begin position="724"/>
        <end position="768"/>
    </location>
</feature>
<keyword evidence="3" id="KW-1185">Reference proteome</keyword>
<evidence type="ECO:0000256" key="1">
    <source>
        <dbReference type="SAM" id="MobiDB-lite"/>
    </source>
</evidence>
<protein>
    <recommendedName>
        <fullName evidence="4">Fungal N-terminal domain-containing protein</fullName>
    </recommendedName>
</protein>
<dbReference type="AlphaFoldDB" id="A0A2J6RBK8"/>
<evidence type="ECO:0008006" key="4">
    <source>
        <dbReference type="Google" id="ProtNLM"/>
    </source>
</evidence>
<dbReference type="Proteomes" id="UP000235786">
    <property type="component" value="Unassembled WGS sequence"/>
</dbReference>
<feature type="compositionally biased region" description="Acidic residues" evidence="1">
    <location>
        <begin position="727"/>
        <end position="738"/>
    </location>
</feature>
<name>A0A2J6RBK8_HYAVF</name>
<dbReference type="OrthoDB" id="5431013at2759"/>
<feature type="compositionally biased region" description="Acidic residues" evidence="1">
    <location>
        <begin position="750"/>
        <end position="759"/>
    </location>
</feature>
<sequence>MSGLEVVGAVASIMQLAQVVYEISKSLYEVGTALASASSEILDLAQDLEIFSDELRLHKTLVNAANRCYSDEVNRLTAQIIGRCATICGKIDRILKKLRTGGIYAKIRWLYKEKEIRKLLERLRDLKLSLLGTLSHLKSLEADHMMNALGYAKSSLLKGAQGEKMSRETLAEIEQSRRKLMTLPMSVDVPASMYFKVQESARSCVPAESTCPKDHYQESQDNISSLATSSTQLCSIIPQVSGAKNLESGVSCPEILETILFANPRGLESVDSFHSARSHQAYNNQDTTNTRPVQAPQWRPHENSQYCSFQMPSARSEGGFAVPSTASSAHGSLDSFLSGSLQGDMPRPFITGDPQQQNRGNVPPQVANLHPGYISQSLQEQQALAYQNYVIQQQRSGGYMPPQTEPPSNSGIAVGSCDMEPSLPIPSGLDSEPQKANHRRESKYQDCEFTGFHQVNHPAQHSHTNAIPPYQMHGLASITDRRHDDHTRRTIPGIDSSQSQHGDDFKNPLVGQLWWMAFLKMQEKDPSHYHALARIWDSTTLSKYPELAREHVHYVQSVRSQVKALFEHREPTISDPVVRCFDQVLEILDVVEKTVGFHTGAFAWMCLCKTISMYSNSKPDADSAVLAAIFRAFLEIATVIARYTVMENIYQNWPGMSLEPKYEDSLVSFCVHVLDFMEKVIRVVDRSGSTPWSVSEQMAKINKSDATCRDFKVTILQEQTISSVDGVSEEESDSDGTLEELPNKRKVEDISADDTDSDSTEVGYDQKEVPVEGLSSLKRVKV</sequence>
<feature type="region of interest" description="Disordered" evidence="1">
    <location>
        <begin position="396"/>
        <end position="442"/>
    </location>
</feature>
<feature type="compositionally biased region" description="Polar residues" evidence="1">
    <location>
        <begin position="281"/>
        <end position="292"/>
    </location>
</feature>
<accession>A0A2J6RBK8</accession>
<dbReference type="PANTHER" id="PTHR36167:SF3">
    <property type="entry name" value="C2H2 FINGER DOMAIN TRANSCRIPTION FACTOR (EUROFUNG)-RELATED"/>
    <property type="match status" value="1"/>
</dbReference>
<proteinExistence type="predicted"/>